<keyword evidence="1" id="KW-1133">Transmembrane helix</keyword>
<gene>
    <name evidence="2" type="ORF">ACPOL_6006</name>
</gene>
<dbReference type="KEGG" id="abas:ACPOL_6006"/>
<evidence type="ECO:0000256" key="1">
    <source>
        <dbReference type="SAM" id="Phobius"/>
    </source>
</evidence>
<feature type="transmembrane region" description="Helical" evidence="1">
    <location>
        <begin position="45"/>
        <end position="68"/>
    </location>
</feature>
<evidence type="ECO:0008006" key="4">
    <source>
        <dbReference type="Google" id="ProtNLM"/>
    </source>
</evidence>
<keyword evidence="3" id="KW-1185">Reference proteome</keyword>
<evidence type="ECO:0000313" key="2">
    <source>
        <dbReference type="EMBL" id="AXC15250.1"/>
    </source>
</evidence>
<protein>
    <recommendedName>
        <fullName evidence="4">Transmembrane protein</fullName>
    </recommendedName>
</protein>
<organism evidence="2 3">
    <name type="scientific">Acidisarcina polymorpha</name>
    <dbReference type="NCBI Taxonomy" id="2211140"/>
    <lineage>
        <taxon>Bacteria</taxon>
        <taxon>Pseudomonadati</taxon>
        <taxon>Acidobacteriota</taxon>
        <taxon>Terriglobia</taxon>
        <taxon>Terriglobales</taxon>
        <taxon>Acidobacteriaceae</taxon>
        <taxon>Acidisarcina</taxon>
    </lineage>
</organism>
<feature type="transmembrane region" description="Helical" evidence="1">
    <location>
        <begin position="5"/>
        <end position="25"/>
    </location>
</feature>
<dbReference type="AlphaFoldDB" id="A0A2Z5G8D7"/>
<dbReference type="EMBL" id="CP030840">
    <property type="protein sequence ID" value="AXC15250.1"/>
    <property type="molecule type" value="Genomic_DNA"/>
</dbReference>
<evidence type="ECO:0000313" key="3">
    <source>
        <dbReference type="Proteomes" id="UP000253606"/>
    </source>
</evidence>
<accession>A0A2Z5G8D7</accession>
<sequence length="146" mass="15937">MLAVFLGWASAIVVTLPIVLVRMLGNRDGGLQPLTASLCWGAAVWLAWTLPIAGLGWLCGMLPAALLLREEWLLSNQKRTIWLSAALGWTAVLVEFKVWRLVYPDTGLGVYLFTLYSLLLVILATVATAVYMSLTSHPPTAKGRLT</sequence>
<reference evidence="2 3" key="1">
    <citation type="journal article" date="2018" name="Front. Microbiol.">
        <title>Hydrolytic Capabilities as a Key to Environmental Success: Chitinolytic and Cellulolytic Acidobacteria From Acidic Sub-arctic Soils and Boreal Peatlands.</title>
        <authorList>
            <person name="Belova S.E."/>
            <person name="Ravin N.V."/>
            <person name="Pankratov T.A."/>
            <person name="Rakitin A.L."/>
            <person name="Ivanova A.A."/>
            <person name="Beletsky A.V."/>
            <person name="Mardanov A.V."/>
            <person name="Sinninghe Damste J.S."/>
            <person name="Dedysh S.N."/>
        </authorList>
    </citation>
    <scope>NUCLEOTIDE SEQUENCE [LARGE SCALE GENOMIC DNA]</scope>
    <source>
        <strain evidence="2 3">SBC82</strain>
    </source>
</reference>
<feature type="transmembrane region" description="Helical" evidence="1">
    <location>
        <begin position="111"/>
        <end position="134"/>
    </location>
</feature>
<keyword evidence="1" id="KW-0472">Membrane</keyword>
<proteinExistence type="predicted"/>
<name>A0A2Z5G8D7_9BACT</name>
<feature type="transmembrane region" description="Helical" evidence="1">
    <location>
        <begin position="80"/>
        <end position="99"/>
    </location>
</feature>
<dbReference type="Proteomes" id="UP000253606">
    <property type="component" value="Chromosome"/>
</dbReference>
<keyword evidence="1" id="KW-0812">Transmembrane</keyword>